<dbReference type="RefSeq" id="WP_005020508.1">
    <property type="nucleotide sequence ID" value="NZ_CABKNZ010000044.1"/>
</dbReference>
<dbReference type="PATRIC" id="fig|35818.11.peg.256"/>
<gene>
    <name evidence="1" type="ORF">HPU229334_01310</name>
</gene>
<evidence type="ECO:0000313" key="2">
    <source>
        <dbReference type="Proteomes" id="UP000037997"/>
    </source>
</evidence>
<proteinExistence type="predicted"/>
<protein>
    <submittedName>
        <fullName evidence="1">Uncharacterized protein</fullName>
    </submittedName>
</protein>
<dbReference type="AlphaFoldDB" id="A0A0N1MNJ2"/>
<accession>A0A0N1MNJ2</accession>
<name>A0A0N1MNJ2_9HELI</name>
<comment type="caution">
    <text evidence="1">The sequence shown here is derived from an EMBL/GenBank/DDBJ whole genome shotgun (WGS) entry which is preliminary data.</text>
</comment>
<sequence length="142" mass="16511">MERDYITIAGLRFRLRGAESLPSHKPFKDSDELFSFLVNVVNRHFADFRSYEQTEYGEEPALQLHYSKAFDFISCLKAELYNGSNPKQHAFKISKNEAKVILKIPYYKAKIEIGFFESKCNGESFKYLSHTEAAKIIKKIKD</sequence>
<evidence type="ECO:0000313" key="1">
    <source>
        <dbReference type="EMBL" id="KPH56393.1"/>
    </source>
</evidence>
<dbReference type="Proteomes" id="UP000037997">
    <property type="component" value="Unassembled WGS sequence"/>
</dbReference>
<organism evidence="1 2">
    <name type="scientific">Helicobacter pullorum</name>
    <dbReference type="NCBI Taxonomy" id="35818"/>
    <lineage>
        <taxon>Bacteria</taxon>
        <taxon>Pseudomonadati</taxon>
        <taxon>Campylobacterota</taxon>
        <taxon>Epsilonproteobacteria</taxon>
        <taxon>Campylobacterales</taxon>
        <taxon>Helicobacteraceae</taxon>
        <taxon>Helicobacter</taxon>
    </lineage>
</organism>
<dbReference type="STRING" id="35818.HPU229336_06375"/>
<reference evidence="1 2" key="1">
    <citation type="submission" date="2014-06" db="EMBL/GenBank/DDBJ databases">
        <title>Helicobacter pullorum isolates in fresh chicken meat - phenotypic and genotypic features.</title>
        <authorList>
            <person name="Borges V."/>
            <person name="Santos A."/>
            <person name="Correia C.B."/>
            <person name="Saraiva M."/>
            <person name="Menard A."/>
            <person name="Vieira L."/>
            <person name="Sampaio D.A."/>
            <person name="Gomes J.P."/>
            <person name="Oleastro M."/>
        </authorList>
    </citation>
    <scope>NUCLEOTIDE SEQUENCE [LARGE SCALE GENOMIC DNA]</scope>
    <source>
        <strain evidence="1 2">229334/12</strain>
    </source>
</reference>
<dbReference type="EMBL" id="JNOC01000015">
    <property type="protein sequence ID" value="KPH56393.1"/>
    <property type="molecule type" value="Genomic_DNA"/>
</dbReference>